<proteinExistence type="predicted"/>
<accession>A0A3D9SY23</accession>
<dbReference type="EMBL" id="QTTT01000001">
    <property type="protein sequence ID" value="REE96511.1"/>
    <property type="molecule type" value="Genomic_DNA"/>
</dbReference>
<reference evidence="1 2" key="1">
    <citation type="submission" date="2018-08" db="EMBL/GenBank/DDBJ databases">
        <title>Sequencing the genomes of 1000 actinobacteria strains.</title>
        <authorList>
            <person name="Klenk H.-P."/>
        </authorList>
    </citation>
    <scope>NUCLEOTIDE SEQUENCE [LARGE SCALE GENOMIC DNA]</scope>
    <source>
        <strain evidence="1 2">DSM 43927</strain>
    </source>
</reference>
<evidence type="ECO:0000313" key="1">
    <source>
        <dbReference type="EMBL" id="REE96511.1"/>
    </source>
</evidence>
<dbReference type="OrthoDB" id="5193645at2"/>
<comment type="caution">
    <text evidence="1">The sequence shown here is derived from an EMBL/GenBank/DDBJ whole genome shotgun (WGS) entry which is preliminary data.</text>
</comment>
<dbReference type="AlphaFoldDB" id="A0A3D9SY23"/>
<organism evidence="1 2">
    <name type="scientific">Thermomonospora umbrina</name>
    <dbReference type="NCBI Taxonomy" id="111806"/>
    <lineage>
        <taxon>Bacteria</taxon>
        <taxon>Bacillati</taxon>
        <taxon>Actinomycetota</taxon>
        <taxon>Actinomycetes</taxon>
        <taxon>Streptosporangiales</taxon>
        <taxon>Thermomonosporaceae</taxon>
        <taxon>Thermomonospora</taxon>
    </lineage>
</organism>
<evidence type="ECO:0000313" key="2">
    <source>
        <dbReference type="Proteomes" id="UP000256661"/>
    </source>
</evidence>
<dbReference type="RefSeq" id="WP_116022143.1">
    <property type="nucleotide sequence ID" value="NZ_QTTT01000001.1"/>
</dbReference>
<dbReference type="Proteomes" id="UP000256661">
    <property type="component" value="Unassembled WGS sequence"/>
</dbReference>
<sequence length="163" mass="17875">MPDPVTLTAVAFAGLPVVATFLLDRVGYVLDRGRGRAEEELPVVQEPSEQGRAELEELRERLAEAAGRTDEDLRADAETLAAMERARRLLEEVHGRQIDFTGENRPATRHHIRSVVELETGDAGSDAAGVRIRRVRKAVAIESRVTAGEVKGRLTGVEIDDLD</sequence>
<name>A0A3D9SY23_9ACTN</name>
<protein>
    <submittedName>
        <fullName evidence="1">Uncharacterized protein</fullName>
    </submittedName>
</protein>
<keyword evidence="2" id="KW-1185">Reference proteome</keyword>
<gene>
    <name evidence="1" type="ORF">DFJ69_1948</name>
</gene>